<dbReference type="CDD" id="cd14733">
    <property type="entry name" value="BACK"/>
    <property type="match status" value="1"/>
</dbReference>
<evidence type="ECO:0000313" key="4">
    <source>
        <dbReference type="Proteomes" id="UP001408789"/>
    </source>
</evidence>
<dbReference type="AlphaFoldDB" id="A0AAP0DRZ9"/>
<comment type="caution">
    <text evidence="3">The sequence shown here is derived from an EMBL/GenBank/DDBJ whole genome shotgun (WGS) entry which is preliminary data.</text>
</comment>
<dbReference type="InterPro" id="IPR044714">
    <property type="entry name" value="AtSIBP1-like"/>
</dbReference>
<reference evidence="3 4" key="1">
    <citation type="submission" date="2024-04" db="EMBL/GenBank/DDBJ databases">
        <title>The reference genome of an endangered Asteraceae, Deinandra increscens subsp. villosa, native to the Central Coast of California.</title>
        <authorList>
            <person name="Guilliams M."/>
            <person name="Hasenstab-Lehman K."/>
            <person name="Meyer R."/>
            <person name="Mcevoy S."/>
        </authorList>
    </citation>
    <scope>NUCLEOTIDE SEQUENCE [LARGE SCALE GENOMIC DNA]</scope>
    <source>
        <tissue evidence="3">Leaf</tissue>
    </source>
</reference>
<dbReference type="Gene3D" id="3.30.710.10">
    <property type="entry name" value="Potassium Channel Kv1.1, Chain A"/>
    <property type="match status" value="1"/>
</dbReference>
<dbReference type="CDD" id="cd18186">
    <property type="entry name" value="BTB_POZ_ZBTB_KLHL-like"/>
    <property type="match status" value="1"/>
</dbReference>
<dbReference type="PANTHER" id="PTHR46672:SF4">
    <property type="entry name" value="OS08G0495500 PROTEIN"/>
    <property type="match status" value="1"/>
</dbReference>
<evidence type="ECO:0000313" key="3">
    <source>
        <dbReference type="EMBL" id="KAK9077627.1"/>
    </source>
</evidence>
<feature type="domain" description="BTB" evidence="2">
    <location>
        <begin position="164"/>
        <end position="232"/>
    </location>
</feature>
<accession>A0AAP0DRZ9</accession>
<dbReference type="InterPro" id="IPR011333">
    <property type="entry name" value="SKP1/BTB/POZ_sf"/>
</dbReference>
<dbReference type="InterPro" id="IPR000210">
    <property type="entry name" value="BTB/POZ_dom"/>
</dbReference>
<proteinExistence type="predicted"/>
<dbReference type="EMBL" id="JBCNJP010000007">
    <property type="protein sequence ID" value="KAK9077627.1"/>
    <property type="molecule type" value="Genomic_DNA"/>
</dbReference>
<organism evidence="3 4">
    <name type="scientific">Deinandra increscens subsp. villosa</name>
    <dbReference type="NCBI Taxonomy" id="3103831"/>
    <lineage>
        <taxon>Eukaryota</taxon>
        <taxon>Viridiplantae</taxon>
        <taxon>Streptophyta</taxon>
        <taxon>Embryophyta</taxon>
        <taxon>Tracheophyta</taxon>
        <taxon>Spermatophyta</taxon>
        <taxon>Magnoliopsida</taxon>
        <taxon>eudicotyledons</taxon>
        <taxon>Gunneridae</taxon>
        <taxon>Pentapetalae</taxon>
        <taxon>asterids</taxon>
        <taxon>campanulids</taxon>
        <taxon>Asterales</taxon>
        <taxon>Asteraceae</taxon>
        <taxon>Asteroideae</taxon>
        <taxon>Heliantheae alliance</taxon>
        <taxon>Madieae</taxon>
        <taxon>Madiinae</taxon>
        <taxon>Deinandra</taxon>
    </lineage>
</organism>
<dbReference type="PROSITE" id="PS50097">
    <property type="entry name" value="BTB"/>
    <property type="match status" value="1"/>
</dbReference>
<comment type="pathway">
    <text evidence="1">Protein modification; protein ubiquitination.</text>
</comment>
<keyword evidence="4" id="KW-1185">Reference proteome</keyword>
<dbReference type="PANTHER" id="PTHR46672">
    <property type="entry name" value="OS08G0495500 PROTEIN-RELATED"/>
    <property type="match status" value="1"/>
</dbReference>
<dbReference type="Proteomes" id="UP001408789">
    <property type="component" value="Unassembled WGS sequence"/>
</dbReference>
<dbReference type="SUPFAM" id="SSF54695">
    <property type="entry name" value="POZ domain"/>
    <property type="match status" value="1"/>
</dbReference>
<evidence type="ECO:0000256" key="1">
    <source>
        <dbReference type="ARBA" id="ARBA00004906"/>
    </source>
</evidence>
<sequence length="330" mass="37454">MTDNAYRVDTTSRLAQWRIDNLASCTYRKSDPFKIGRWNWRLVVEKNRNLFIKLFPEISSSNKDSPPIASFIIRVVSSLGGRKALVHPEIRDKQLKNSEDFVWALEVPLTGKFIIDLEFLDLKTASPNVGESSSVWTEGSVTEKDLRATAVSSLGRMLTESIHTDIIINASDGRSIGAHRAVLAARSPVFRSMFSHDLKEKEMSVINISDMSIEACQVFLSYIYGNILDQDFLDHRLALLRAADKYDVMDLKEACHESLLADIDTSNVLERLQNASLYHLPKLKICCMQYLVKFGKIYDIIEEFNAFIQSADMELVGEVFNEVLSVWKGF</sequence>
<protein>
    <recommendedName>
        <fullName evidence="2">BTB domain-containing protein</fullName>
    </recommendedName>
</protein>
<dbReference type="SMART" id="SM00225">
    <property type="entry name" value="BTB"/>
    <property type="match status" value="1"/>
</dbReference>
<name>A0AAP0DRZ9_9ASTR</name>
<dbReference type="Pfam" id="PF00651">
    <property type="entry name" value="BTB"/>
    <property type="match status" value="1"/>
</dbReference>
<evidence type="ECO:0000259" key="2">
    <source>
        <dbReference type="PROSITE" id="PS50097"/>
    </source>
</evidence>
<gene>
    <name evidence="3" type="ORF">SSX86_005964</name>
</gene>